<dbReference type="GO" id="GO:0003824">
    <property type="term" value="F:catalytic activity"/>
    <property type="evidence" value="ECO:0007669"/>
    <property type="project" value="InterPro"/>
</dbReference>
<keyword evidence="3" id="KW-1185">Reference proteome</keyword>
<name>A0A1G6YKR2_9BACT</name>
<feature type="domain" description="Radical SAM core" evidence="1">
    <location>
        <begin position="222"/>
        <end position="448"/>
    </location>
</feature>
<dbReference type="InterPro" id="IPR058240">
    <property type="entry name" value="rSAM_sf"/>
</dbReference>
<dbReference type="InterPro" id="IPR023404">
    <property type="entry name" value="rSAM_horseshoe"/>
</dbReference>
<dbReference type="Gene3D" id="3.80.30.20">
    <property type="entry name" value="tm_1862 like domain"/>
    <property type="match status" value="1"/>
</dbReference>
<dbReference type="RefSeq" id="WP_092076022.1">
    <property type="nucleotide sequence ID" value="NZ_FNAQ01000002.1"/>
</dbReference>
<dbReference type="Pfam" id="PF04055">
    <property type="entry name" value="Radical_SAM"/>
    <property type="match status" value="1"/>
</dbReference>
<dbReference type="SUPFAM" id="SSF102114">
    <property type="entry name" value="Radical SAM enzymes"/>
    <property type="match status" value="1"/>
</dbReference>
<dbReference type="InterPro" id="IPR006638">
    <property type="entry name" value="Elp3/MiaA/NifB-like_rSAM"/>
</dbReference>
<evidence type="ECO:0000313" key="3">
    <source>
        <dbReference type="Proteomes" id="UP000243205"/>
    </source>
</evidence>
<evidence type="ECO:0000259" key="1">
    <source>
        <dbReference type="PROSITE" id="PS51918"/>
    </source>
</evidence>
<evidence type="ECO:0000313" key="2">
    <source>
        <dbReference type="EMBL" id="SDD90920.1"/>
    </source>
</evidence>
<gene>
    <name evidence="2" type="ORF">SAMN05661003_10285</name>
</gene>
<dbReference type="InterPro" id="IPR045784">
    <property type="entry name" value="Radical_SAM_N2"/>
</dbReference>
<dbReference type="SFLD" id="SFLDG01082">
    <property type="entry name" value="B12-binding_domain_containing"/>
    <property type="match status" value="1"/>
</dbReference>
<protein>
    <submittedName>
        <fullName evidence="2">Radical SAM superfamily enzyme YgiQ, UPF0313 family</fullName>
    </submittedName>
</protein>
<dbReference type="CDD" id="cd01335">
    <property type="entry name" value="Radical_SAM"/>
    <property type="match status" value="1"/>
</dbReference>
<dbReference type="CDD" id="cd02065">
    <property type="entry name" value="B12-binding_like"/>
    <property type="match status" value="1"/>
</dbReference>
<dbReference type="SFLD" id="SFLDS00029">
    <property type="entry name" value="Radical_SAM"/>
    <property type="match status" value="1"/>
</dbReference>
<dbReference type="PROSITE" id="PS51918">
    <property type="entry name" value="RADICAL_SAM"/>
    <property type="match status" value="1"/>
</dbReference>
<reference evidence="3" key="1">
    <citation type="submission" date="2016-10" db="EMBL/GenBank/DDBJ databases">
        <authorList>
            <person name="Varghese N."/>
            <person name="Submissions S."/>
        </authorList>
    </citation>
    <scope>NUCLEOTIDE SEQUENCE [LARGE SCALE GENOMIC DNA]</scope>
    <source>
        <strain evidence="3">DSM 8987</strain>
    </source>
</reference>
<sequence length="561" mass="61794">MKRHAAPSDRLLADEQPASSLPASARLRVALVYPGSYSQGMSNLGFQGLLQALRQQPGCHCERLFWPEPDQLAWHEKSGQPLRSFEQQRPLSDFDLIAFSLSFENDYLHLPRLFALMRLPLWAKERDSRQPLVLAGGICCLMNPAPVAPFFDALAIGEGEVLLPPLLHLLEQPLSRPELLQRLAATAGYYVPALPPAVAVERQWLTDLDASDCRSHIRTTHTAFGDMHLVEVSRGCARGCRFCATGFVYLPARAKSPQRVCAQAQEALEQDRCIGLVGASVSDYPQLAELTGSIGAAGGRYSLASLRIDSLDVAQVRHLKDSGQKTLALAPEAGSQRLRDVINKHLSEEQILAAVALLAREGIENLKLYFLIGLPTETAADIEEMIALLQRVCALWQQLQRPRGHLGTIILSVNPFVPKAQTPFQWHAMMTPAQLKKQLEPLRRFVGRQANLQLQVESLRAAELQAFLSRADQGGAAAIVDLAAGTNLKTACRTHAIDLTALLYQNRAYDDPLPWDRIASGVRKDYLWREYQYALAGQSSPTCFDGCQGCGVCAVPSSRSR</sequence>
<dbReference type="EMBL" id="FNAQ01000002">
    <property type="protein sequence ID" value="SDD90920.1"/>
    <property type="molecule type" value="Genomic_DNA"/>
</dbReference>
<dbReference type="STRING" id="57664.SAMN05661003_10285"/>
<dbReference type="SMART" id="SM00729">
    <property type="entry name" value="Elp3"/>
    <property type="match status" value="1"/>
</dbReference>
<dbReference type="GO" id="GO:0051536">
    <property type="term" value="F:iron-sulfur cluster binding"/>
    <property type="evidence" value="ECO:0007669"/>
    <property type="project" value="InterPro"/>
</dbReference>
<dbReference type="PANTHER" id="PTHR42731">
    <property type="entry name" value="SLL1084 PROTEIN"/>
    <property type="match status" value="1"/>
</dbReference>
<organism evidence="2 3">
    <name type="scientific">Desulfuromonas thiophila</name>
    <dbReference type="NCBI Taxonomy" id="57664"/>
    <lineage>
        <taxon>Bacteria</taxon>
        <taxon>Pseudomonadati</taxon>
        <taxon>Thermodesulfobacteriota</taxon>
        <taxon>Desulfuromonadia</taxon>
        <taxon>Desulfuromonadales</taxon>
        <taxon>Desulfuromonadaceae</taxon>
        <taxon>Desulfuromonas</taxon>
    </lineage>
</organism>
<dbReference type="OrthoDB" id="9806827at2"/>
<dbReference type="PANTHER" id="PTHR42731:SF5">
    <property type="entry name" value="RADICAL SAM DOMAIN PROTEIN"/>
    <property type="match status" value="1"/>
</dbReference>
<accession>A0A1G6YKR2</accession>
<proteinExistence type="predicted"/>
<dbReference type="InterPro" id="IPR007197">
    <property type="entry name" value="rSAM"/>
</dbReference>
<dbReference type="AlphaFoldDB" id="A0A1G6YKR2"/>
<dbReference type="Pfam" id="PF19864">
    <property type="entry name" value="Radical_SAM_N2"/>
    <property type="match status" value="1"/>
</dbReference>
<dbReference type="Proteomes" id="UP000243205">
    <property type="component" value="Unassembled WGS sequence"/>
</dbReference>